<dbReference type="CDD" id="cd07709">
    <property type="entry name" value="flavodiiron_proteins_MBL-fold"/>
    <property type="match status" value="1"/>
</dbReference>
<dbReference type="GO" id="GO:0051537">
    <property type="term" value="F:2 iron, 2 sulfur cluster binding"/>
    <property type="evidence" value="ECO:0007669"/>
    <property type="project" value="UniProtKB-KW"/>
</dbReference>
<keyword evidence="1" id="KW-0408">Iron</keyword>
<dbReference type="GO" id="GO:0010181">
    <property type="term" value="F:FMN binding"/>
    <property type="evidence" value="ECO:0007669"/>
    <property type="project" value="InterPro"/>
</dbReference>
<dbReference type="AlphaFoldDB" id="A0AAV7ZFI0"/>
<keyword evidence="1" id="KW-0001">2Fe-2S</keyword>
<dbReference type="InterPro" id="IPR045761">
    <property type="entry name" value="ODP_dom"/>
</dbReference>
<dbReference type="SMART" id="SM00849">
    <property type="entry name" value="Lactamase_B"/>
    <property type="match status" value="1"/>
</dbReference>
<accession>A0AAV7ZFI0</accession>
<dbReference type="PANTHER" id="PTHR43717">
    <property type="entry name" value="ANAEROBIC NITRIC OXIDE REDUCTASE FLAVORUBREDOXIN"/>
    <property type="match status" value="1"/>
</dbReference>
<dbReference type="InterPro" id="IPR012675">
    <property type="entry name" value="Beta-grasp_dom_sf"/>
</dbReference>
<dbReference type="Gene3D" id="3.60.15.10">
    <property type="entry name" value="Ribonuclease Z/Hydroxyacylglutathione hydrolase-like"/>
    <property type="match status" value="1"/>
</dbReference>
<dbReference type="InterPro" id="IPR001041">
    <property type="entry name" value="2Fe-2S_ferredoxin-type"/>
</dbReference>
<evidence type="ECO:0000259" key="3">
    <source>
        <dbReference type="PROSITE" id="PS50902"/>
    </source>
</evidence>
<dbReference type="InterPro" id="IPR036010">
    <property type="entry name" value="2Fe-2S_ferredoxin-like_sf"/>
</dbReference>
<evidence type="ECO:0000313" key="5">
    <source>
        <dbReference type="EMBL" id="KAJ3439185.1"/>
    </source>
</evidence>
<keyword evidence="2" id="KW-0411">Iron-sulfur</keyword>
<dbReference type="PANTHER" id="PTHR43717:SF1">
    <property type="entry name" value="ANAEROBIC NITRIC OXIDE REDUCTASE FLAVORUBREDOXIN"/>
    <property type="match status" value="1"/>
</dbReference>
<dbReference type="InterPro" id="IPR029039">
    <property type="entry name" value="Flavoprotein-like_sf"/>
</dbReference>
<organism evidence="5 6">
    <name type="scientific">Anaeramoeba flamelloides</name>
    <dbReference type="NCBI Taxonomy" id="1746091"/>
    <lineage>
        <taxon>Eukaryota</taxon>
        <taxon>Metamonada</taxon>
        <taxon>Anaeramoebidae</taxon>
        <taxon>Anaeramoeba</taxon>
    </lineage>
</organism>
<reference evidence="5" key="1">
    <citation type="submission" date="2022-08" db="EMBL/GenBank/DDBJ databases">
        <title>Novel sulphate-reducing endosymbionts in the free-living metamonad Anaeramoeba.</title>
        <authorList>
            <person name="Jerlstrom-Hultqvist J."/>
            <person name="Cepicka I."/>
            <person name="Gallot-Lavallee L."/>
            <person name="Salas-Leiva D."/>
            <person name="Curtis B.A."/>
            <person name="Zahonova K."/>
            <person name="Pipaliya S."/>
            <person name="Dacks J."/>
            <person name="Roger A.J."/>
        </authorList>
    </citation>
    <scope>NUCLEOTIDE SEQUENCE</scope>
    <source>
        <strain evidence="5">Busselton2</strain>
    </source>
</reference>
<dbReference type="PROSITE" id="PS50902">
    <property type="entry name" value="FLAVODOXIN_LIKE"/>
    <property type="match status" value="1"/>
</dbReference>
<feature type="domain" description="2Fe-2S ferredoxin-type" evidence="4">
    <location>
        <begin position="27"/>
        <end position="131"/>
    </location>
</feature>
<dbReference type="Gene3D" id="3.10.20.30">
    <property type="match status" value="1"/>
</dbReference>
<dbReference type="PROSITE" id="PS51085">
    <property type="entry name" value="2FE2S_FER_2"/>
    <property type="match status" value="1"/>
</dbReference>
<evidence type="ECO:0000256" key="1">
    <source>
        <dbReference type="ARBA" id="ARBA00022714"/>
    </source>
</evidence>
<dbReference type="InterPro" id="IPR008254">
    <property type="entry name" value="Flavodoxin/NO_synth"/>
</dbReference>
<name>A0AAV7ZFI0_9EUKA</name>
<evidence type="ECO:0000313" key="6">
    <source>
        <dbReference type="Proteomes" id="UP001146793"/>
    </source>
</evidence>
<dbReference type="Gene3D" id="3.40.50.360">
    <property type="match status" value="1"/>
</dbReference>
<dbReference type="SUPFAM" id="SSF54292">
    <property type="entry name" value="2Fe-2S ferredoxin-like"/>
    <property type="match status" value="1"/>
</dbReference>
<dbReference type="SUPFAM" id="SSF56281">
    <property type="entry name" value="Metallo-hydrolase/oxidoreductase"/>
    <property type="match status" value="1"/>
</dbReference>
<dbReference type="EMBL" id="JANTQA010000032">
    <property type="protein sequence ID" value="KAJ3439185.1"/>
    <property type="molecule type" value="Genomic_DNA"/>
</dbReference>
<feature type="domain" description="Flavodoxin-like" evidence="3">
    <location>
        <begin position="416"/>
        <end position="556"/>
    </location>
</feature>
<evidence type="ECO:0000256" key="2">
    <source>
        <dbReference type="ARBA" id="ARBA00023014"/>
    </source>
</evidence>
<proteinExistence type="predicted"/>
<dbReference type="Pfam" id="PF19583">
    <property type="entry name" value="ODP"/>
    <property type="match status" value="1"/>
</dbReference>
<dbReference type="SUPFAM" id="SSF52218">
    <property type="entry name" value="Flavoproteins"/>
    <property type="match status" value="1"/>
</dbReference>
<dbReference type="Pfam" id="PF00258">
    <property type="entry name" value="Flavodoxin_1"/>
    <property type="match status" value="1"/>
</dbReference>
<dbReference type="InterPro" id="IPR001279">
    <property type="entry name" value="Metallo-B-lactamas"/>
</dbReference>
<gene>
    <name evidence="5" type="ORF">M0812_15208</name>
</gene>
<comment type="caution">
    <text evidence="5">The sequence shown here is derived from an EMBL/GenBank/DDBJ whole genome shotgun (WGS) entry which is preliminary data.</text>
</comment>
<protein>
    <submittedName>
        <fullName evidence="5">Anaerobic nitric oxide reductase flavorubredoxin</fullName>
    </submittedName>
</protein>
<keyword evidence="1" id="KW-0479">Metal-binding</keyword>
<dbReference type="InterPro" id="IPR036866">
    <property type="entry name" value="RibonucZ/Hydroxyglut_hydro"/>
</dbReference>
<evidence type="ECO:0000259" key="4">
    <source>
        <dbReference type="PROSITE" id="PS51085"/>
    </source>
</evidence>
<dbReference type="Proteomes" id="UP001146793">
    <property type="component" value="Unassembled WGS sequence"/>
</dbReference>
<sequence>MLTTSLFSKKSGNLPFVGVAGRLFSSYKLNVVLRDGEKKEIKYEKGETLYEAASNNKVMSVLGQCGGNMSCTMCQIYTKPEDFKKLSPMQDQEKDALGHANKRIEERSRLSCGLILDENADGIEVEMAPLRERKKRKKRKKKKKINKQKKVKEEKTIKAIEKDPRIKKIADNIYWNGYVDFQVRDFHGYLTPNGSTYNSYFINDKKTAVIDSVKYPFANRWLDKIEYLAGGLENLDYVICNHAEPDHSSSIQYLTQKAPEVEIVCNEKCQTALSQHFNTTNWNFKIVGHGESLNLGNKTIQFYNTPLSHWPESMVTYDPSEQMLFSMDIFGQHYASSKRFDDEVKWDDIEHEAKVYYANILMRLSLPVQKSLKLLGGVPVKVICPSHGQIFRNPENINKMIQNYVDWSNCKPIKKIVIIYDTMWQSTEKMAYHILDGIQKVGGVKVKLMNVRRNHITDIATEVLDCAAMVVGSPVLNEHMMPEVASALTYLEGLRPKDKLAMMFGSYGWSSGGAIKDIKRYLDSIRATIVHPEVLSQFKPDQEVIEECHKAGETLAREVLKKLQN</sequence>